<dbReference type="Pfam" id="PF00990">
    <property type="entry name" value="GGDEF"/>
    <property type="match status" value="1"/>
</dbReference>
<evidence type="ECO:0000256" key="1">
    <source>
        <dbReference type="ARBA" id="ARBA00012528"/>
    </source>
</evidence>
<dbReference type="AlphaFoldDB" id="A0A3S4T917"/>
<dbReference type="Proteomes" id="UP000287853">
    <property type="component" value="Unassembled WGS sequence"/>
</dbReference>
<dbReference type="NCBIfam" id="TIGR00254">
    <property type="entry name" value="GGDEF"/>
    <property type="match status" value="1"/>
</dbReference>
<sequence length="178" mass="19903">MKSEHQDSLTGIANRRHFDRKLKKAWLSAQKTGNPLSLLLCDVDYFKRFNGHYGRSAGDACLRQVAECLKATLRRPTDLAARYEGEKFAILLPYTEAHQTLIITDRILTEVRALAIPHAQSDVAQVVTISIGGHSLWPTPGSSIKTIIKLAEIRLFQAKNCGRNQSRLSIACRATFEN</sequence>
<dbReference type="PROSITE" id="PS50887">
    <property type="entry name" value="GGDEF"/>
    <property type="match status" value="1"/>
</dbReference>
<dbReference type="GO" id="GO:0043709">
    <property type="term" value="P:cell adhesion involved in single-species biofilm formation"/>
    <property type="evidence" value="ECO:0007669"/>
    <property type="project" value="TreeGrafter"/>
</dbReference>
<accession>A0A3S4T917</accession>
<evidence type="ECO:0000313" key="4">
    <source>
        <dbReference type="EMBL" id="RWX45656.1"/>
    </source>
</evidence>
<dbReference type="FunFam" id="3.30.70.270:FF:000001">
    <property type="entry name" value="Diguanylate cyclase domain protein"/>
    <property type="match status" value="1"/>
</dbReference>
<dbReference type="InterPro" id="IPR050469">
    <property type="entry name" value="Diguanylate_Cyclase"/>
</dbReference>
<organism evidence="4 5">
    <name type="scientific">Candidatus Electrothrix aarhusensis</name>
    <dbReference type="NCBI Taxonomy" id="1859131"/>
    <lineage>
        <taxon>Bacteria</taxon>
        <taxon>Pseudomonadati</taxon>
        <taxon>Thermodesulfobacteriota</taxon>
        <taxon>Desulfobulbia</taxon>
        <taxon>Desulfobulbales</taxon>
        <taxon>Desulfobulbaceae</taxon>
        <taxon>Candidatus Electrothrix</taxon>
    </lineage>
</organism>
<proteinExistence type="predicted"/>
<keyword evidence="5" id="KW-1185">Reference proteome</keyword>
<dbReference type="EMBL" id="MTKO01000074">
    <property type="protein sequence ID" value="RWX45656.1"/>
    <property type="molecule type" value="Genomic_DNA"/>
</dbReference>
<gene>
    <name evidence="4" type="ORF">H206_01457</name>
</gene>
<dbReference type="PANTHER" id="PTHR45138">
    <property type="entry name" value="REGULATORY COMPONENTS OF SENSORY TRANSDUCTION SYSTEM"/>
    <property type="match status" value="1"/>
</dbReference>
<dbReference type="InterPro" id="IPR000160">
    <property type="entry name" value="GGDEF_dom"/>
</dbReference>
<comment type="catalytic activity">
    <reaction evidence="2">
        <text>2 GTP = 3',3'-c-di-GMP + 2 diphosphate</text>
        <dbReference type="Rhea" id="RHEA:24898"/>
        <dbReference type="ChEBI" id="CHEBI:33019"/>
        <dbReference type="ChEBI" id="CHEBI:37565"/>
        <dbReference type="ChEBI" id="CHEBI:58805"/>
        <dbReference type="EC" id="2.7.7.65"/>
    </reaction>
</comment>
<dbReference type="GO" id="GO:0005886">
    <property type="term" value="C:plasma membrane"/>
    <property type="evidence" value="ECO:0007669"/>
    <property type="project" value="TreeGrafter"/>
</dbReference>
<feature type="domain" description="GGDEF" evidence="3">
    <location>
        <begin position="34"/>
        <end position="171"/>
    </location>
</feature>
<evidence type="ECO:0000313" key="5">
    <source>
        <dbReference type="Proteomes" id="UP000287853"/>
    </source>
</evidence>
<reference evidence="4 5" key="1">
    <citation type="submission" date="2017-01" db="EMBL/GenBank/DDBJ databases">
        <title>The cable genome- insights into the physiology and evolution of filamentous bacteria capable of sulfide oxidation via long distance electron transfer.</title>
        <authorList>
            <person name="Schreiber L."/>
            <person name="Bjerg J.T."/>
            <person name="Boggild A."/>
            <person name="Van De Vossenberg J."/>
            <person name="Meysman F."/>
            <person name="Nielsen L.P."/>
            <person name="Schramm A."/>
            <person name="Kjeldsen K.U."/>
        </authorList>
    </citation>
    <scope>NUCLEOTIDE SEQUENCE [LARGE SCALE GENOMIC DNA]</scope>
    <source>
        <strain evidence="4">MCF</strain>
    </source>
</reference>
<dbReference type="Gene3D" id="3.30.70.270">
    <property type="match status" value="1"/>
</dbReference>
<dbReference type="GO" id="GO:0052621">
    <property type="term" value="F:diguanylate cyclase activity"/>
    <property type="evidence" value="ECO:0007669"/>
    <property type="project" value="UniProtKB-EC"/>
</dbReference>
<dbReference type="EC" id="2.7.7.65" evidence="1"/>
<dbReference type="CDD" id="cd01949">
    <property type="entry name" value="GGDEF"/>
    <property type="match status" value="1"/>
</dbReference>
<dbReference type="GO" id="GO:1902201">
    <property type="term" value="P:negative regulation of bacterial-type flagellum-dependent cell motility"/>
    <property type="evidence" value="ECO:0007669"/>
    <property type="project" value="TreeGrafter"/>
</dbReference>
<evidence type="ECO:0000256" key="2">
    <source>
        <dbReference type="ARBA" id="ARBA00034247"/>
    </source>
</evidence>
<dbReference type="InterPro" id="IPR029787">
    <property type="entry name" value="Nucleotide_cyclase"/>
</dbReference>
<dbReference type="SMART" id="SM00267">
    <property type="entry name" value="GGDEF"/>
    <property type="match status" value="1"/>
</dbReference>
<name>A0A3S4T917_9BACT</name>
<dbReference type="InterPro" id="IPR043128">
    <property type="entry name" value="Rev_trsase/Diguanyl_cyclase"/>
</dbReference>
<dbReference type="SUPFAM" id="SSF55073">
    <property type="entry name" value="Nucleotide cyclase"/>
    <property type="match status" value="1"/>
</dbReference>
<evidence type="ECO:0000259" key="3">
    <source>
        <dbReference type="PROSITE" id="PS50887"/>
    </source>
</evidence>
<protein>
    <recommendedName>
        <fullName evidence="1">diguanylate cyclase</fullName>
        <ecNumber evidence="1">2.7.7.65</ecNumber>
    </recommendedName>
</protein>
<dbReference type="PANTHER" id="PTHR45138:SF9">
    <property type="entry name" value="DIGUANYLATE CYCLASE DGCM-RELATED"/>
    <property type="match status" value="1"/>
</dbReference>
<comment type="caution">
    <text evidence="4">The sequence shown here is derived from an EMBL/GenBank/DDBJ whole genome shotgun (WGS) entry which is preliminary data.</text>
</comment>